<dbReference type="EMBL" id="JAVRFD010000997">
    <property type="protein sequence ID" value="MDT0551346.1"/>
    <property type="molecule type" value="Genomic_DNA"/>
</dbReference>
<name>A0ABU2XZK1_9ACTN</name>
<organism evidence="1 2">
    <name type="scientific">Streptomyces lonegramiae</name>
    <dbReference type="NCBI Taxonomy" id="3075524"/>
    <lineage>
        <taxon>Bacteria</taxon>
        <taxon>Bacillati</taxon>
        <taxon>Actinomycetota</taxon>
        <taxon>Actinomycetes</taxon>
        <taxon>Kitasatosporales</taxon>
        <taxon>Streptomycetaceae</taxon>
        <taxon>Streptomyces</taxon>
    </lineage>
</organism>
<gene>
    <name evidence="1" type="ORF">RND15_53220</name>
</gene>
<reference evidence="1" key="1">
    <citation type="submission" date="2024-05" db="EMBL/GenBank/DDBJ databases">
        <title>30 novel species of actinomycetes from the DSMZ collection.</title>
        <authorList>
            <person name="Nouioui I."/>
        </authorList>
    </citation>
    <scope>NUCLEOTIDE SEQUENCE</scope>
    <source>
        <strain evidence="1">DSM 41529</strain>
    </source>
</reference>
<sequence>VAELTDGEGPIAVFGTGAAAAVRRTDTFPHVADIMVNSMYDPESGTVHAFEEQIGSHGGLGGEQSRPFLLWPRGMTDPLDIVAAETAEGAPPPPGGGLVGAEAVHRVLNRWLLEFSGPQVPVRTEGFTGAARADEPLPG</sequence>
<accession>A0ABU2XZK1</accession>
<evidence type="ECO:0000313" key="2">
    <source>
        <dbReference type="Proteomes" id="UP001180754"/>
    </source>
</evidence>
<evidence type="ECO:0000313" key="1">
    <source>
        <dbReference type="EMBL" id="MDT0551346.1"/>
    </source>
</evidence>
<feature type="non-terminal residue" evidence="1">
    <location>
        <position position="139"/>
    </location>
</feature>
<protein>
    <recommendedName>
        <fullName evidence="3">Oxidoreductase</fullName>
    </recommendedName>
</protein>
<keyword evidence="2" id="KW-1185">Reference proteome</keyword>
<evidence type="ECO:0008006" key="3">
    <source>
        <dbReference type="Google" id="ProtNLM"/>
    </source>
</evidence>
<comment type="caution">
    <text evidence="1">The sequence shown here is derived from an EMBL/GenBank/DDBJ whole genome shotgun (WGS) entry which is preliminary data.</text>
</comment>
<dbReference type="Proteomes" id="UP001180754">
    <property type="component" value="Unassembled WGS sequence"/>
</dbReference>
<feature type="non-terminal residue" evidence="1">
    <location>
        <position position="1"/>
    </location>
</feature>
<proteinExistence type="predicted"/>